<proteinExistence type="predicted"/>
<dbReference type="EMBL" id="JAXIOK010000005">
    <property type="protein sequence ID" value="KAK4770384.1"/>
    <property type="molecule type" value="Genomic_DNA"/>
</dbReference>
<accession>A0AAN7KSI8</accession>
<dbReference type="AlphaFoldDB" id="A0AAN7KSI8"/>
<dbReference type="Proteomes" id="UP001345219">
    <property type="component" value="Chromosome 24"/>
</dbReference>
<sequence length="58" mass="5905">MADGMAEMAGEAGAGAGASCAAAVTATMRATREKIAKFRDAISRSETVGGKTKNSKRR</sequence>
<organism evidence="1 2">
    <name type="scientific">Trapa incisa</name>
    <dbReference type="NCBI Taxonomy" id="236973"/>
    <lineage>
        <taxon>Eukaryota</taxon>
        <taxon>Viridiplantae</taxon>
        <taxon>Streptophyta</taxon>
        <taxon>Embryophyta</taxon>
        <taxon>Tracheophyta</taxon>
        <taxon>Spermatophyta</taxon>
        <taxon>Magnoliopsida</taxon>
        <taxon>eudicotyledons</taxon>
        <taxon>Gunneridae</taxon>
        <taxon>Pentapetalae</taxon>
        <taxon>rosids</taxon>
        <taxon>malvids</taxon>
        <taxon>Myrtales</taxon>
        <taxon>Lythraceae</taxon>
        <taxon>Trapa</taxon>
    </lineage>
</organism>
<name>A0AAN7KSI8_9MYRT</name>
<evidence type="ECO:0000313" key="2">
    <source>
        <dbReference type="Proteomes" id="UP001345219"/>
    </source>
</evidence>
<comment type="caution">
    <text evidence="1">The sequence shown here is derived from an EMBL/GenBank/DDBJ whole genome shotgun (WGS) entry which is preliminary data.</text>
</comment>
<protein>
    <submittedName>
        <fullName evidence="1">Uncharacterized protein</fullName>
    </submittedName>
</protein>
<reference evidence="1 2" key="1">
    <citation type="journal article" date="2023" name="Hortic Res">
        <title>Pangenome of water caltrop reveals structural variations and asymmetric subgenome divergence after allopolyploidization.</title>
        <authorList>
            <person name="Zhang X."/>
            <person name="Chen Y."/>
            <person name="Wang L."/>
            <person name="Yuan Y."/>
            <person name="Fang M."/>
            <person name="Shi L."/>
            <person name="Lu R."/>
            <person name="Comes H.P."/>
            <person name="Ma Y."/>
            <person name="Chen Y."/>
            <person name="Huang G."/>
            <person name="Zhou Y."/>
            <person name="Zheng Z."/>
            <person name="Qiu Y."/>
        </authorList>
    </citation>
    <scope>NUCLEOTIDE SEQUENCE [LARGE SCALE GENOMIC DNA]</scope>
    <source>
        <tissue evidence="1">Roots</tissue>
    </source>
</reference>
<gene>
    <name evidence="1" type="ORF">SAY87_030916</name>
</gene>
<keyword evidence="2" id="KW-1185">Reference proteome</keyword>
<evidence type="ECO:0000313" key="1">
    <source>
        <dbReference type="EMBL" id="KAK4770384.1"/>
    </source>
</evidence>